<dbReference type="OrthoDB" id="4249at2759"/>
<evidence type="ECO:0000313" key="2">
    <source>
        <dbReference type="Proteomes" id="UP000683000"/>
    </source>
</evidence>
<proteinExistence type="predicted"/>
<organism evidence="1 2">
    <name type="scientific">Boletus reticuloceps</name>
    <dbReference type="NCBI Taxonomy" id="495285"/>
    <lineage>
        <taxon>Eukaryota</taxon>
        <taxon>Fungi</taxon>
        <taxon>Dikarya</taxon>
        <taxon>Basidiomycota</taxon>
        <taxon>Agaricomycotina</taxon>
        <taxon>Agaricomycetes</taxon>
        <taxon>Agaricomycetidae</taxon>
        <taxon>Boletales</taxon>
        <taxon>Boletineae</taxon>
        <taxon>Boletaceae</taxon>
        <taxon>Boletoideae</taxon>
        <taxon>Boletus</taxon>
    </lineage>
</organism>
<accession>A0A8I2YK29</accession>
<sequence>MVGTVGARVCVRLSGNVARNRQILVHASRTLQTSSPLHRSPNYPGHIPLNPFENAFLTVGSALMAFMDTRRSRHGGRSWRNYSRFYITRVARRDAGLSRRPSDP</sequence>
<evidence type="ECO:0000313" key="1">
    <source>
        <dbReference type="EMBL" id="KAG6373334.1"/>
    </source>
</evidence>
<gene>
    <name evidence="1" type="ORF">JVT61DRAFT_6477</name>
</gene>
<reference evidence="1" key="1">
    <citation type="submission" date="2021-03" db="EMBL/GenBank/DDBJ databases">
        <title>Evolutionary innovations through gain and loss of genes in the ectomycorrhizal Boletales.</title>
        <authorList>
            <person name="Wu G."/>
            <person name="Miyauchi S."/>
            <person name="Morin E."/>
            <person name="Yang Z.-L."/>
            <person name="Xu J."/>
            <person name="Martin F.M."/>
        </authorList>
    </citation>
    <scope>NUCLEOTIDE SEQUENCE</scope>
    <source>
        <strain evidence="1">BR01</strain>
    </source>
</reference>
<dbReference type="EMBL" id="JAGFBS010000022">
    <property type="protein sequence ID" value="KAG6373334.1"/>
    <property type="molecule type" value="Genomic_DNA"/>
</dbReference>
<protein>
    <submittedName>
        <fullName evidence="1">Uncharacterized protein</fullName>
    </submittedName>
</protein>
<dbReference type="AlphaFoldDB" id="A0A8I2YK29"/>
<keyword evidence="2" id="KW-1185">Reference proteome</keyword>
<comment type="caution">
    <text evidence="1">The sequence shown here is derived from an EMBL/GenBank/DDBJ whole genome shotgun (WGS) entry which is preliminary data.</text>
</comment>
<name>A0A8I2YK29_9AGAM</name>
<dbReference type="Proteomes" id="UP000683000">
    <property type="component" value="Unassembled WGS sequence"/>
</dbReference>